<dbReference type="PANTHER" id="PTHR10204">
    <property type="entry name" value="NAD P H OXIDOREDUCTASE-RELATED"/>
    <property type="match status" value="1"/>
</dbReference>
<reference evidence="4 5" key="1">
    <citation type="submission" date="2020-04" db="EMBL/GenBank/DDBJ databases">
        <title>MicrobeNet Type strains.</title>
        <authorList>
            <person name="Nicholson A.C."/>
        </authorList>
    </citation>
    <scope>NUCLEOTIDE SEQUENCE [LARGE SCALE GENOMIC DNA]</scope>
    <source>
        <strain evidence="4 5">DSM 22768</strain>
    </source>
</reference>
<name>A0A7X9LDD5_STRRT</name>
<evidence type="ECO:0000256" key="2">
    <source>
        <dbReference type="ARBA" id="ARBA00023002"/>
    </source>
</evidence>
<dbReference type="Gene3D" id="3.40.50.360">
    <property type="match status" value="1"/>
</dbReference>
<organism evidence="4 5">
    <name type="scientific">Streptococcus ratti</name>
    <dbReference type="NCBI Taxonomy" id="1341"/>
    <lineage>
        <taxon>Bacteria</taxon>
        <taxon>Bacillati</taxon>
        <taxon>Bacillota</taxon>
        <taxon>Bacilli</taxon>
        <taxon>Lactobacillales</taxon>
        <taxon>Streptococcaceae</taxon>
        <taxon>Streptococcus</taxon>
    </lineage>
</organism>
<feature type="domain" description="Flavodoxin-like fold" evidence="3">
    <location>
        <begin position="1"/>
        <end position="184"/>
    </location>
</feature>
<accession>A0A7X9LDD5</accession>
<dbReference type="SUPFAM" id="SSF52218">
    <property type="entry name" value="Flavoproteins"/>
    <property type="match status" value="1"/>
</dbReference>
<dbReference type="Pfam" id="PF02525">
    <property type="entry name" value="Flavodoxin_2"/>
    <property type="match status" value="1"/>
</dbReference>
<evidence type="ECO:0000313" key="5">
    <source>
        <dbReference type="Proteomes" id="UP000532121"/>
    </source>
</evidence>
<protein>
    <submittedName>
        <fullName evidence="4">NAD(P)H-dependent oxidoreductase</fullName>
    </submittedName>
</protein>
<dbReference type="RefSeq" id="WP_193523516.1">
    <property type="nucleotide sequence ID" value="NZ_JABASA010000009.1"/>
</dbReference>
<comment type="caution">
    <text evidence="4">The sequence shown here is derived from an EMBL/GenBank/DDBJ whole genome shotgun (WGS) entry which is preliminary data.</text>
</comment>
<comment type="similarity">
    <text evidence="1">Belongs to the NAD(P)H dehydrogenase (quinone) family.</text>
</comment>
<proteinExistence type="inferred from homology"/>
<dbReference type="Proteomes" id="UP000532121">
    <property type="component" value="Unassembled WGS sequence"/>
</dbReference>
<dbReference type="EMBL" id="JABASA010000009">
    <property type="protein sequence ID" value="NMD49188.1"/>
    <property type="molecule type" value="Genomic_DNA"/>
</dbReference>
<dbReference type="InterPro" id="IPR051545">
    <property type="entry name" value="NAD(P)H_dehydrogenase_qn"/>
</dbReference>
<dbReference type="GO" id="GO:0003955">
    <property type="term" value="F:NAD(P)H dehydrogenase (quinone) activity"/>
    <property type="evidence" value="ECO:0007669"/>
    <property type="project" value="TreeGrafter"/>
</dbReference>
<dbReference type="PANTHER" id="PTHR10204:SF34">
    <property type="entry name" value="NAD(P)H DEHYDROGENASE [QUINONE] 1 ISOFORM 1"/>
    <property type="match status" value="1"/>
</dbReference>
<dbReference type="InterPro" id="IPR003680">
    <property type="entry name" value="Flavodoxin_fold"/>
</dbReference>
<sequence length="188" mass="21855">MKILIIYTHPNHQSFNGAILKQVQNNLSKTHTVKTLDLYAEQFDPVLRFDENHRRRDLDKVAEMEQYRDLVTWADHLIFIFPIWWSGMPAILKGFIDRVFVSGFAYSYKKMGMQGHLQGKSAWIITSHNTPGFLLPFVQDYGKILKRQILGMCGIKPCKITSLPYLRATNLEKRQKMLDKIAQQASKI</sequence>
<dbReference type="AlphaFoldDB" id="A0A7X9LDD5"/>
<dbReference type="InterPro" id="IPR029039">
    <property type="entry name" value="Flavoprotein-like_sf"/>
</dbReference>
<evidence type="ECO:0000313" key="4">
    <source>
        <dbReference type="EMBL" id="NMD49188.1"/>
    </source>
</evidence>
<keyword evidence="2" id="KW-0560">Oxidoreductase</keyword>
<evidence type="ECO:0000256" key="1">
    <source>
        <dbReference type="ARBA" id="ARBA00006252"/>
    </source>
</evidence>
<evidence type="ECO:0000259" key="3">
    <source>
        <dbReference type="Pfam" id="PF02525"/>
    </source>
</evidence>
<dbReference type="GO" id="GO:0005829">
    <property type="term" value="C:cytosol"/>
    <property type="evidence" value="ECO:0007669"/>
    <property type="project" value="TreeGrafter"/>
</dbReference>
<gene>
    <name evidence="4" type="ORF">HHO37_05780</name>
</gene>